<dbReference type="AlphaFoldDB" id="A0A938WPI3"/>
<dbReference type="InterPro" id="IPR011990">
    <property type="entry name" value="TPR-like_helical_dom_sf"/>
</dbReference>
<keyword evidence="3" id="KW-0812">Transmembrane</keyword>
<feature type="signal peptide" evidence="4">
    <location>
        <begin position="1"/>
        <end position="20"/>
    </location>
</feature>
<proteinExistence type="predicted"/>
<keyword evidence="1" id="KW-0802">TPR repeat</keyword>
<feature type="repeat" description="TPR" evidence="1">
    <location>
        <begin position="226"/>
        <end position="259"/>
    </location>
</feature>
<evidence type="ECO:0000313" key="6">
    <source>
        <dbReference type="Proteomes" id="UP000764045"/>
    </source>
</evidence>
<keyword evidence="4" id="KW-0732">Signal</keyword>
<evidence type="ECO:0000256" key="3">
    <source>
        <dbReference type="SAM" id="Phobius"/>
    </source>
</evidence>
<accession>A0A938WPI3</accession>
<name>A0A938WPI3_9BACT</name>
<dbReference type="PROSITE" id="PS51257">
    <property type="entry name" value="PROKAR_LIPOPROTEIN"/>
    <property type="match status" value="1"/>
</dbReference>
<dbReference type="RefSeq" id="WP_205109542.1">
    <property type="nucleotide sequence ID" value="NZ_JACJJL010000012.1"/>
</dbReference>
<protein>
    <recommendedName>
        <fullName evidence="7">Tetratricopeptide repeat protein</fullName>
    </recommendedName>
</protein>
<keyword evidence="3" id="KW-1133">Transmembrane helix</keyword>
<keyword evidence="6" id="KW-1185">Reference proteome</keyword>
<dbReference type="Pfam" id="PF13181">
    <property type="entry name" value="TPR_8"/>
    <property type="match status" value="2"/>
</dbReference>
<evidence type="ECO:0000256" key="2">
    <source>
        <dbReference type="SAM" id="MobiDB-lite"/>
    </source>
</evidence>
<dbReference type="SMART" id="SM00028">
    <property type="entry name" value="TPR"/>
    <property type="match status" value="4"/>
</dbReference>
<feature type="region of interest" description="Disordered" evidence="2">
    <location>
        <begin position="421"/>
        <end position="452"/>
    </location>
</feature>
<comment type="caution">
    <text evidence="5">The sequence shown here is derived from an EMBL/GenBank/DDBJ whole genome shotgun (WGS) entry which is preliminary data.</text>
</comment>
<organism evidence="5 6">
    <name type="scientific">Marseilla massiliensis</name>
    <dbReference type="NCBI Taxonomy" id="1841864"/>
    <lineage>
        <taxon>Bacteria</taxon>
        <taxon>Pseudomonadati</taxon>
        <taxon>Bacteroidota</taxon>
        <taxon>Bacteroidia</taxon>
        <taxon>Bacteroidales</taxon>
        <taxon>Prevotellaceae</taxon>
        <taxon>Marseilla</taxon>
    </lineage>
</organism>
<dbReference type="InterPro" id="IPR019734">
    <property type="entry name" value="TPR_rpt"/>
</dbReference>
<feature type="transmembrane region" description="Helical" evidence="3">
    <location>
        <begin position="359"/>
        <end position="381"/>
    </location>
</feature>
<sequence>MRFGRTILLTTFISILAIMAGCTQGTSEARLAQIDSLLERKLYDSARAELSRIAPSDLKSEEDIAHYNLQKTNLCFRNGEVLPNDSMIDISIKHYRQNGDKQKLARSLYFKGRTQYDRNETKNALRNLLEAAGIAKETGDDALKAKIYASLAYFNKRLGENRYALKYIKQALIYAEKIKYDKAFLIPGIYMQASDIYGNLKDTANAIAYIEKCIPYIEHTDSFGKANIYSGLANIYNVKGDFEKAKKYGDMSINLRPKHDTYYILSKTYKNKGDMATADTMIKQAIKTATPNYKMMMMAEIRKEKQGQGRYKDAAALGDSMMSLNNSITRRNQADSIIEIQATFDIAQKDRQQIAKLKHGIICIAIVAIALIAISIMKQYTQNALFKRKIRKAKHELQAIIDNYSEFKNILYNTLNAAAESNKGNAEDGPKAGQPEERPQETMAQAPNRAEGIAPEARQCLAEMYEMTDYVIINNNCIAKWSNDKTARFIGYCCCAIPGLNDKMENDYTNLTKQNKLMLIFIYLNKEKEDICKIMGLSESAFRQAQNRLKKKAKTAAAA</sequence>
<evidence type="ECO:0000256" key="1">
    <source>
        <dbReference type="PROSITE-ProRule" id="PRU00339"/>
    </source>
</evidence>
<dbReference type="EMBL" id="JACJJL010000012">
    <property type="protein sequence ID" value="MBM6661773.1"/>
    <property type="molecule type" value="Genomic_DNA"/>
</dbReference>
<dbReference type="Gene3D" id="1.25.40.10">
    <property type="entry name" value="Tetratricopeptide repeat domain"/>
    <property type="match status" value="2"/>
</dbReference>
<dbReference type="SUPFAM" id="SSF48452">
    <property type="entry name" value="TPR-like"/>
    <property type="match status" value="1"/>
</dbReference>
<evidence type="ECO:0000313" key="5">
    <source>
        <dbReference type="EMBL" id="MBM6661773.1"/>
    </source>
</evidence>
<dbReference type="PROSITE" id="PS50005">
    <property type="entry name" value="TPR"/>
    <property type="match status" value="1"/>
</dbReference>
<dbReference type="Proteomes" id="UP000764045">
    <property type="component" value="Unassembled WGS sequence"/>
</dbReference>
<keyword evidence="3" id="KW-0472">Membrane</keyword>
<reference evidence="5 6" key="1">
    <citation type="journal article" date="2021" name="Sci. Rep.">
        <title>The distribution of antibiotic resistance genes in chicken gut microbiota commensals.</title>
        <authorList>
            <person name="Juricova H."/>
            <person name="Matiasovicova J."/>
            <person name="Kubasova T."/>
            <person name="Cejkova D."/>
            <person name="Rychlik I."/>
        </authorList>
    </citation>
    <scope>NUCLEOTIDE SEQUENCE [LARGE SCALE GENOMIC DNA]</scope>
    <source>
        <strain evidence="5 6">An819</strain>
    </source>
</reference>
<feature type="chain" id="PRO_5037624507" description="Tetratricopeptide repeat protein" evidence="4">
    <location>
        <begin position="21"/>
        <end position="559"/>
    </location>
</feature>
<evidence type="ECO:0008006" key="7">
    <source>
        <dbReference type="Google" id="ProtNLM"/>
    </source>
</evidence>
<gene>
    <name evidence="5" type="ORF">H6B30_08450</name>
</gene>
<evidence type="ECO:0000256" key="4">
    <source>
        <dbReference type="SAM" id="SignalP"/>
    </source>
</evidence>
<feature type="compositionally biased region" description="Basic and acidic residues" evidence="2">
    <location>
        <begin position="425"/>
        <end position="440"/>
    </location>
</feature>